<comment type="catalytic activity">
    <reaction evidence="1">
        <text>ATP + protein L-histidine = ADP + protein N-phospho-L-histidine.</text>
        <dbReference type="EC" id="2.7.13.3"/>
    </reaction>
</comment>
<dbReference type="SUPFAM" id="SSF55781">
    <property type="entry name" value="GAF domain-like"/>
    <property type="match status" value="1"/>
</dbReference>
<feature type="transmembrane region" description="Helical" evidence="9">
    <location>
        <begin position="98"/>
        <end position="117"/>
    </location>
</feature>
<dbReference type="InterPro" id="IPR003018">
    <property type="entry name" value="GAF"/>
</dbReference>
<dbReference type="NCBIfam" id="TIGR02916">
    <property type="entry name" value="PEP_his_kin"/>
    <property type="match status" value="1"/>
</dbReference>
<evidence type="ECO:0000256" key="4">
    <source>
        <dbReference type="ARBA" id="ARBA00022679"/>
    </source>
</evidence>
<reference evidence="11 12" key="1">
    <citation type="journal article" date="2016" name="Nat. Commun.">
        <title>Thousands of microbial genomes shed light on interconnected biogeochemical processes in an aquifer system.</title>
        <authorList>
            <person name="Anantharaman K."/>
            <person name="Brown C.T."/>
            <person name="Hug L.A."/>
            <person name="Sharon I."/>
            <person name="Castelle C.J."/>
            <person name="Probst A.J."/>
            <person name="Thomas B.C."/>
            <person name="Singh A."/>
            <person name="Wilkins M.J."/>
            <person name="Karaoz U."/>
            <person name="Brodie E.L."/>
            <person name="Williams K.H."/>
            <person name="Hubbard S.S."/>
            <person name="Banfield J.F."/>
        </authorList>
    </citation>
    <scope>NUCLEOTIDE SEQUENCE [LARGE SCALE GENOMIC DNA]</scope>
</reference>
<keyword evidence="9" id="KW-1133">Transmembrane helix</keyword>
<dbReference type="Pfam" id="PF02518">
    <property type="entry name" value="HATPase_c"/>
    <property type="match status" value="1"/>
</dbReference>
<gene>
    <name evidence="11" type="ORF">A2042_06600</name>
</gene>
<dbReference type="PANTHER" id="PTHR43065:SF10">
    <property type="entry name" value="PEROXIDE STRESS-ACTIVATED HISTIDINE KINASE MAK3"/>
    <property type="match status" value="1"/>
</dbReference>
<dbReference type="GO" id="GO:0000160">
    <property type="term" value="P:phosphorelay signal transduction system"/>
    <property type="evidence" value="ECO:0007669"/>
    <property type="project" value="UniProtKB-KW"/>
</dbReference>
<keyword evidence="3" id="KW-0597">Phosphoprotein</keyword>
<dbReference type="InterPro" id="IPR003594">
    <property type="entry name" value="HATPase_dom"/>
</dbReference>
<dbReference type="InterPro" id="IPR036890">
    <property type="entry name" value="HATPase_C_sf"/>
</dbReference>
<feature type="transmembrane region" description="Helical" evidence="9">
    <location>
        <begin position="142"/>
        <end position="162"/>
    </location>
</feature>
<evidence type="ECO:0000256" key="2">
    <source>
        <dbReference type="ARBA" id="ARBA00012438"/>
    </source>
</evidence>
<protein>
    <recommendedName>
        <fullName evidence="2">histidine kinase</fullName>
        <ecNumber evidence="2">2.7.13.3</ecNumber>
    </recommendedName>
</protein>
<dbReference type="Gene3D" id="3.30.450.40">
    <property type="match status" value="1"/>
</dbReference>
<evidence type="ECO:0000256" key="8">
    <source>
        <dbReference type="ARBA" id="ARBA00023012"/>
    </source>
</evidence>
<dbReference type="InterPro" id="IPR014265">
    <property type="entry name" value="XrtA/PrsK"/>
</dbReference>
<dbReference type="Gene3D" id="3.30.565.10">
    <property type="entry name" value="Histidine kinase-like ATPase, C-terminal domain"/>
    <property type="match status" value="1"/>
</dbReference>
<evidence type="ECO:0000313" key="12">
    <source>
        <dbReference type="Proteomes" id="UP000178526"/>
    </source>
</evidence>
<keyword evidence="8" id="KW-0902">Two-component regulatory system</keyword>
<dbReference type="PANTHER" id="PTHR43065">
    <property type="entry name" value="SENSOR HISTIDINE KINASE"/>
    <property type="match status" value="1"/>
</dbReference>
<dbReference type="GO" id="GO:0005524">
    <property type="term" value="F:ATP binding"/>
    <property type="evidence" value="ECO:0007669"/>
    <property type="project" value="UniProtKB-KW"/>
</dbReference>
<feature type="transmembrane region" description="Helical" evidence="9">
    <location>
        <begin position="240"/>
        <end position="261"/>
    </location>
</feature>
<feature type="domain" description="Histidine kinase" evidence="10">
    <location>
        <begin position="492"/>
        <end position="701"/>
    </location>
</feature>
<dbReference type="GO" id="GO:0004673">
    <property type="term" value="F:protein histidine kinase activity"/>
    <property type="evidence" value="ECO:0007669"/>
    <property type="project" value="UniProtKB-EC"/>
</dbReference>
<sequence length="701" mass="80447">MNLSSLPSFFSFLASTFLGVYVFSKNPRKIHNLAFGIALFSFAVMEFGNFMFLRSLEENSEILWIKTSMVGAALIPPAWSFFSIIFARKNAEGVIKKWKNYLILISFVSFIFIFLLLSSDSIVKGIFRGIGDGGIFLGAGGYYFNIFLLLSIIIIVVNFENTFRQTKGIEKWQIKYAVIGIIGGFCFFIYNISETLLYSFMRIKLIVGGSFIILMVNLLLAFSLVRHRLLDVNVFVSRQIIYRSISILIIGIYLFFTGILIELTRFVGEENRLLLRPIIIFIVMAFLGVLLLSDRTRRKIQVFINRNFFANKYDYRYVWTEFTEKITYDRNLSEMLPKMLEMISNTMWVLRISIWLWDEDSEEFYVASTLNIPKKIDSSIKKWNNLSKHLHEKEDIIDLENRGERGRLIYEENKFLFDLMKVKLIMPLIAKDILIGFLTLGPEITGERFTEEDFELLRTFGDQAASIILNAKLSEKLIASQKMESLSRISAFIIHDLKNLVSTLSLVVQNSKIHFSNPEFQKDAFQTVSDTVGKMKNLIIKLSSSPKDLEYKFENVDVKNIIEEASEELKLRKVPKLKLTKSYSDIDGEYTMKGDLMALKKVFLNLFLNSLQSLPNGEGEIKIAIEKKEGEYSIEIADNGCGISKEFLDKNLFKPFKTTKKEGLGIGLYQCKTIIDAHNGRLEVESGEGIGTKFIINLPNQ</sequence>
<dbReference type="SUPFAM" id="SSF55874">
    <property type="entry name" value="ATPase domain of HSP90 chaperone/DNA topoisomerase II/histidine kinase"/>
    <property type="match status" value="1"/>
</dbReference>
<organism evidence="11 12">
    <name type="scientific">Candidatus Schekmanbacteria bacterium GWA2_38_11</name>
    <dbReference type="NCBI Taxonomy" id="1817876"/>
    <lineage>
        <taxon>Bacteria</taxon>
        <taxon>Candidatus Schekmaniibacteriota</taxon>
    </lineage>
</organism>
<dbReference type="Gene3D" id="1.10.287.130">
    <property type="match status" value="1"/>
</dbReference>
<dbReference type="AlphaFoldDB" id="A0A1F7RL71"/>
<evidence type="ECO:0000256" key="6">
    <source>
        <dbReference type="ARBA" id="ARBA00022777"/>
    </source>
</evidence>
<name>A0A1F7RL71_9BACT</name>
<feature type="transmembrane region" description="Helical" evidence="9">
    <location>
        <begin position="30"/>
        <end position="52"/>
    </location>
</feature>
<feature type="transmembrane region" description="Helical" evidence="9">
    <location>
        <begin position="273"/>
        <end position="292"/>
    </location>
</feature>
<feature type="transmembrane region" description="Helical" evidence="9">
    <location>
        <begin position="6"/>
        <end position="23"/>
    </location>
</feature>
<dbReference type="Pfam" id="PF16927">
    <property type="entry name" value="HisKA_7TM"/>
    <property type="match status" value="1"/>
</dbReference>
<evidence type="ECO:0000259" key="10">
    <source>
        <dbReference type="PROSITE" id="PS50109"/>
    </source>
</evidence>
<dbReference type="PROSITE" id="PS50109">
    <property type="entry name" value="HIS_KIN"/>
    <property type="match status" value="1"/>
</dbReference>
<accession>A0A1F7RL71</accession>
<evidence type="ECO:0000256" key="7">
    <source>
        <dbReference type="ARBA" id="ARBA00022840"/>
    </source>
</evidence>
<keyword evidence="5" id="KW-0547">Nucleotide-binding</keyword>
<feature type="transmembrane region" description="Helical" evidence="9">
    <location>
        <begin position="174"/>
        <end position="193"/>
    </location>
</feature>
<dbReference type="InterPro" id="IPR004358">
    <property type="entry name" value="Sig_transdc_His_kin-like_C"/>
</dbReference>
<dbReference type="InterPro" id="IPR029016">
    <property type="entry name" value="GAF-like_dom_sf"/>
</dbReference>
<keyword evidence="4" id="KW-0808">Transferase</keyword>
<feature type="transmembrane region" description="Helical" evidence="9">
    <location>
        <begin position="64"/>
        <end position="86"/>
    </location>
</feature>
<dbReference type="SMART" id="SM00387">
    <property type="entry name" value="HATPase_c"/>
    <property type="match status" value="1"/>
</dbReference>
<evidence type="ECO:0000256" key="1">
    <source>
        <dbReference type="ARBA" id="ARBA00000085"/>
    </source>
</evidence>
<dbReference type="Pfam" id="PF13492">
    <property type="entry name" value="GAF_3"/>
    <property type="match status" value="1"/>
</dbReference>
<keyword evidence="7" id="KW-0067">ATP-binding</keyword>
<dbReference type="Proteomes" id="UP000178526">
    <property type="component" value="Unassembled WGS sequence"/>
</dbReference>
<comment type="caution">
    <text evidence="11">The sequence shown here is derived from an EMBL/GenBank/DDBJ whole genome shotgun (WGS) entry which is preliminary data.</text>
</comment>
<proteinExistence type="predicted"/>
<keyword evidence="6" id="KW-0418">Kinase</keyword>
<evidence type="ECO:0000313" key="11">
    <source>
        <dbReference type="EMBL" id="OGL42050.1"/>
    </source>
</evidence>
<feature type="transmembrane region" description="Helical" evidence="9">
    <location>
        <begin position="205"/>
        <end position="225"/>
    </location>
</feature>
<dbReference type="EC" id="2.7.13.3" evidence="2"/>
<evidence type="ECO:0000256" key="3">
    <source>
        <dbReference type="ARBA" id="ARBA00022553"/>
    </source>
</evidence>
<evidence type="ECO:0000256" key="5">
    <source>
        <dbReference type="ARBA" id="ARBA00022741"/>
    </source>
</evidence>
<keyword evidence="9" id="KW-0812">Transmembrane</keyword>
<keyword evidence="9" id="KW-0472">Membrane</keyword>
<evidence type="ECO:0000256" key="9">
    <source>
        <dbReference type="SAM" id="Phobius"/>
    </source>
</evidence>
<dbReference type="EMBL" id="MGDB01000058">
    <property type="protein sequence ID" value="OGL42050.1"/>
    <property type="molecule type" value="Genomic_DNA"/>
</dbReference>
<dbReference type="InterPro" id="IPR005467">
    <property type="entry name" value="His_kinase_dom"/>
</dbReference>
<dbReference type="PRINTS" id="PR00344">
    <property type="entry name" value="BCTRLSENSOR"/>
</dbReference>
<dbReference type="InterPro" id="IPR031621">
    <property type="entry name" value="HisKA_7TM"/>
</dbReference>
<dbReference type="SMART" id="SM00065">
    <property type="entry name" value="GAF"/>
    <property type="match status" value="1"/>
</dbReference>